<evidence type="ECO:0000256" key="3">
    <source>
        <dbReference type="SAM" id="Phobius"/>
    </source>
</evidence>
<protein>
    <recommendedName>
        <fullName evidence="4">Methyltransferase type 11 domain-containing protein</fullName>
    </recommendedName>
</protein>
<gene>
    <name evidence="5" type="ORF">PV08_11943</name>
</gene>
<name>A0A0D1Z9Z2_9EURO</name>
<dbReference type="PANTHER" id="PTHR44068:SF1">
    <property type="entry name" value="HYPOTHETICAL LOC100005854"/>
    <property type="match status" value="1"/>
</dbReference>
<proteinExistence type="inferred from homology"/>
<dbReference type="GO" id="GO:0005783">
    <property type="term" value="C:endoplasmic reticulum"/>
    <property type="evidence" value="ECO:0007669"/>
    <property type="project" value="TreeGrafter"/>
</dbReference>
<dbReference type="GO" id="GO:0003838">
    <property type="term" value="F:sterol 24-C-methyltransferase activity"/>
    <property type="evidence" value="ECO:0007669"/>
    <property type="project" value="TreeGrafter"/>
</dbReference>
<keyword evidence="3" id="KW-0812">Transmembrane</keyword>
<sequence>MPTVSEYYHTLESRIGYRLILGGTRHFGYYREGTLWPFPLGDALRRMEDHLYRTLNLRDGSLVLDAGTGNGDVAIFMARKGLKVKAIDLLPMHVGWARENVKRKHLGDQIEVSCGNYEQLKFDDDTFDGAYTMETLVHASEPQQAMREFYRVLKPGGVVTHVEYEHHMDNDPVGLHALRQINTYAHMPAFDQFTLNAIREMLQGVGFQDVEVQDLSNNVAPMMRFFFILAFIPYLIIKLLGLEAYFVNAMAGVELWRHRDHVRFLMVKARKPVAKLPRSDEWRSRPKASGSEV</sequence>
<dbReference type="Proteomes" id="UP000053328">
    <property type="component" value="Unassembled WGS sequence"/>
</dbReference>
<evidence type="ECO:0000256" key="1">
    <source>
        <dbReference type="ARBA" id="ARBA00022679"/>
    </source>
</evidence>
<dbReference type="InterPro" id="IPR013216">
    <property type="entry name" value="Methyltransf_11"/>
</dbReference>
<evidence type="ECO:0000313" key="5">
    <source>
        <dbReference type="EMBL" id="KIW09842.1"/>
    </source>
</evidence>
<dbReference type="AlphaFoldDB" id="A0A0D1Z9Z2"/>
<dbReference type="RefSeq" id="XP_016230058.1">
    <property type="nucleotide sequence ID" value="XM_016386250.1"/>
</dbReference>
<dbReference type="HOGENOM" id="CLU_039068_2_1_1"/>
<dbReference type="SUPFAM" id="SSF53335">
    <property type="entry name" value="S-adenosyl-L-methionine-dependent methyltransferases"/>
    <property type="match status" value="1"/>
</dbReference>
<dbReference type="GeneID" id="27339026"/>
<evidence type="ECO:0000256" key="2">
    <source>
        <dbReference type="ARBA" id="ARBA00038188"/>
    </source>
</evidence>
<evidence type="ECO:0000313" key="6">
    <source>
        <dbReference type="Proteomes" id="UP000053328"/>
    </source>
</evidence>
<keyword evidence="3" id="KW-0472">Membrane</keyword>
<dbReference type="OrthoDB" id="540004at2759"/>
<keyword evidence="6" id="KW-1185">Reference proteome</keyword>
<dbReference type="Pfam" id="PF08241">
    <property type="entry name" value="Methyltransf_11"/>
    <property type="match status" value="1"/>
</dbReference>
<dbReference type="EMBL" id="KN847502">
    <property type="protein sequence ID" value="KIW09842.1"/>
    <property type="molecule type" value="Genomic_DNA"/>
</dbReference>
<organism evidence="5 6">
    <name type="scientific">Exophiala spinifera</name>
    <dbReference type="NCBI Taxonomy" id="91928"/>
    <lineage>
        <taxon>Eukaryota</taxon>
        <taxon>Fungi</taxon>
        <taxon>Dikarya</taxon>
        <taxon>Ascomycota</taxon>
        <taxon>Pezizomycotina</taxon>
        <taxon>Eurotiomycetes</taxon>
        <taxon>Chaetothyriomycetidae</taxon>
        <taxon>Chaetothyriales</taxon>
        <taxon>Herpotrichiellaceae</taxon>
        <taxon>Exophiala</taxon>
    </lineage>
</organism>
<dbReference type="Gene3D" id="3.40.50.150">
    <property type="entry name" value="Vaccinia Virus protein VP39"/>
    <property type="match status" value="1"/>
</dbReference>
<feature type="transmembrane region" description="Helical" evidence="3">
    <location>
        <begin position="225"/>
        <end position="247"/>
    </location>
</feature>
<keyword evidence="3" id="KW-1133">Transmembrane helix</keyword>
<comment type="similarity">
    <text evidence="2">Belongs to the class I-like SAM-binding methyltransferase superfamily. Erg6/SMT family.</text>
</comment>
<dbReference type="InterPro" id="IPR029063">
    <property type="entry name" value="SAM-dependent_MTases_sf"/>
</dbReference>
<reference evidence="5 6" key="1">
    <citation type="submission" date="2015-01" db="EMBL/GenBank/DDBJ databases">
        <title>The Genome Sequence of Exophiala spinifera CBS89968.</title>
        <authorList>
            <consortium name="The Broad Institute Genomics Platform"/>
            <person name="Cuomo C."/>
            <person name="de Hoog S."/>
            <person name="Gorbushina A."/>
            <person name="Stielow B."/>
            <person name="Teixiera M."/>
            <person name="Abouelleil A."/>
            <person name="Chapman S.B."/>
            <person name="Priest M."/>
            <person name="Young S.K."/>
            <person name="Wortman J."/>
            <person name="Nusbaum C."/>
            <person name="Birren B."/>
        </authorList>
    </citation>
    <scope>NUCLEOTIDE SEQUENCE [LARGE SCALE GENOMIC DNA]</scope>
    <source>
        <strain evidence="5 6">CBS 89968</strain>
    </source>
</reference>
<dbReference type="CDD" id="cd02440">
    <property type="entry name" value="AdoMet_MTases"/>
    <property type="match status" value="1"/>
</dbReference>
<dbReference type="InterPro" id="IPR050447">
    <property type="entry name" value="Erg6_SMT_methyltransf"/>
</dbReference>
<dbReference type="PANTHER" id="PTHR44068">
    <property type="entry name" value="ZGC:194242"/>
    <property type="match status" value="1"/>
</dbReference>
<keyword evidence="1" id="KW-0808">Transferase</keyword>
<dbReference type="VEuPathDB" id="FungiDB:PV08_11943"/>
<feature type="domain" description="Methyltransferase type 11" evidence="4">
    <location>
        <begin position="64"/>
        <end position="159"/>
    </location>
</feature>
<dbReference type="STRING" id="91928.A0A0D1Z9Z2"/>
<dbReference type="GO" id="GO:0006696">
    <property type="term" value="P:ergosterol biosynthetic process"/>
    <property type="evidence" value="ECO:0007669"/>
    <property type="project" value="TreeGrafter"/>
</dbReference>
<accession>A0A0D1Z9Z2</accession>
<evidence type="ECO:0000259" key="4">
    <source>
        <dbReference type="Pfam" id="PF08241"/>
    </source>
</evidence>